<dbReference type="OrthoDB" id="7877072at2"/>
<dbReference type="RefSeq" id="WP_109761160.1">
    <property type="nucleotide sequence ID" value="NZ_CP034588.1"/>
</dbReference>
<accession>A0A316GDL5</accession>
<gene>
    <name evidence="2" type="ORF">C8D95_11524</name>
</gene>
<comment type="caution">
    <text evidence="2">The sequence shown here is derived from an EMBL/GenBank/DDBJ whole genome shotgun (WGS) entry which is preliminary data.</text>
</comment>
<evidence type="ECO:0000313" key="3">
    <source>
        <dbReference type="Proteomes" id="UP000245390"/>
    </source>
</evidence>
<protein>
    <submittedName>
        <fullName evidence="2">Uncharacterized protein</fullName>
    </submittedName>
</protein>
<feature type="chain" id="PRO_5016377073" evidence="1">
    <location>
        <begin position="25"/>
        <end position="201"/>
    </location>
</feature>
<keyword evidence="1" id="KW-0732">Signal</keyword>
<sequence>MNRAVVFILALPALAGVTVSSAEARVCDYRPSELLRSGVSSARDAAGAFANRAAGAFTLTNAATGASMLGSTASTLGEIGGAVGSTAAGAVSASGAAVAAVGLGAMEGLCYFRDERISDYGDVLQVMQAIADSADPAYFRVDDGTQRQKSAVVVIGDGSGGATEYPVRKLYIVNGVLIHRDWGLNTPLGDVGFMSPSDAVK</sequence>
<dbReference type="Proteomes" id="UP000245390">
    <property type="component" value="Unassembled WGS sequence"/>
</dbReference>
<evidence type="ECO:0000256" key="1">
    <source>
        <dbReference type="SAM" id="SignalP"/>
    </source>
</evidence>
<feature type="signal peptide" evidence="1">
    <location>
        <begin position="1"/>
        <end position="24"/>
    </location>
</feature>
<keyword evidence="3" id="KW-1185">Reference proteome</keyword>
<reference evidence="2 3" key="1">
    <citation type="submission" date="2018-05" db="EMBL/GenBank/DDBJ databases">
        <title>Genomic Encyclopedia of Type Strains, Phase IV (KMG-IV): sequencing the most valuable type-strain genomes for metagenomic binning, comparative biology and taxonomic classification.</title>
        <authorList>
            <person name="Goeker M."/>
        </authorList>
    </citation>
    <scope>NUCLEOTIDE SEQUENCE [LARGE SCALE GENOMIC DNA]</scope>
    <source>
        <strain evidence="2 3">DSM 103371</strain>
    </source>
</reference>
<dbReference type="EMBL" id="QGGV01000015">
    <property type="protein sequence ID" value="PWK52747.1"/>
    <property type="molecule type" value="Genomic_DNA"/>
</dbReference>
<evidence type="ECO:0000313" key="2">
    <source>
        <dbReference type="EMBL" id="PWK52747.1"/>
    </source>
</evidence>
<dbReference type="KEGG" id="salo:EF888_10875"/>
<proteinExistence type="predicted"/>
<organism evidence="2 3">
    <name type="scientific">Silicimonas algicola</name>
    <dbReference type="NCBI Taxonomy" id="1826607"/>
    <lineage>
        <taxon>Bacteria</taxon>
        <taxon>Pseudomonadati</taxon>
        <taxon>Pseudomonadota</taxon>
        <taxon>Alphaproteobacteria</taxon>
        <taxon>Rhodobacterales</taxon>
        <taxon>Paracoccaceae</taxon>
    </lineage>
</organism>
<name>A0A316GDL5_9RHOB</name>
<dbReference type="AlphaFoldDB" id="A0A316GDL5"/>